<feature type="compositionally biased region" description="Low complexity" evidence="7">
    <location>
        <begin position="63"/>
        <end position="86"/>
    </location>
</feature>
<evidence type="ECO:0000256" key="3">
    <source>
        <dbReference type="ARBA" id="ARBA00022980"/>
    </source>
</evidence>
<dbReference type="HAMAP" id="MF_01478">
    <property type="entry name" value="Ribosomal_L12_arch"/>
    <property type="match status" value="1"/>
</dbReference>
<dbReference type="InterPro" id="IPR044076">
    <property type="entry name" value="Ribosomal_P2"/>
</dbReference>
<evidence type="ECO:0000256" key="5">
    <source>
        <dbReference type="ARBA" id="ARBA00035301"/>
    </source>
</evidence>
<feature type="compositionally biased region" description="Basic and acidic residues" evidence="7">
    <location>
        <begin position="87"/>
        <end position="102"/>
    </location>
</feature>
<dbReference type="PANTHER" id="PTHR21141">
    <property type="entry name" value="60S ACIDIC RIBOSOMAL PROTEIN FAMILY MEMBER"/>
    <property type="match status" value="1"/>
</dbReference>
<dbReference type="AlphaFoldDB" id="A0A1I8BXG9"/>
<dbReference type="Gene3D" id="1.10.10.1410">
    <property type="match status" value="1"/>
</dbReference>
<proteinExistence type="inferred from homology"/>
<dbReference type="GO" id="GO:0022625">
    <property type="term" value="C:cytosolic large ribosomal subunit"/>
    <property type="evidence" value="ECO:0007669"/>
    <property type="project" value="InterPro"/>
</dbReference>
<reference evidence="9" key="1">
    <citation type="submission" date="2016-11" db="UniProtKB">
        <authorList>
            <consortium name="WormBaseParasite"/>
        </authorList>
    </citation>
    <scope>IDENTIFICATION</scope>
</reference>
<dbReference type="PANTHER" id="PTHR21141:SF5">
    <property type="entry name" value="LARGE RIBOSOMAL SUBUNIT PROTEIN P2"/>
    <property type="match status" value="1"/>
</dbReference>
<dbReference type="WBParaSite" id="MhA1_Contig698.frz3.gene2">
    <property type="protein sequence ID" value="MhA1_Contig698.frz3.gene2"/>
    <property type="gene ID" value="MhA1_Contig698.frz3.gene2"/>
</dbReference>
<dbReference type="InterPro" id="IPR038716">
    <property type="entry name" value="P1/P2_N_sf"/>
</dbReference>
<dbReference type="Pfam" id="PF00428">
    <property type="entry name" value="Ribosomal_60s"/>
    <property type="match status" value="1"/>
</dbReference>
<protein>
    <recommendedName>
        <fullName evidence="5">Large ribosomal subunit protein P2</fullName>
    </recommendedName>
    <alternativeName>
        <fullName evidence="6">60S acidic ribosomal protein P2</fullName>
    </alternativeName>
</protein>
<evidence type="ECO:0000313" key="8">
    <source>
        <dbReference type="Proteomes" id="UP000095281"/>
    </source>
</evidence>
<comment type="function">
    <text evidence="1">Plays an important role in the elongation step of protein synthesis.</text>
</comment>
<accession>A0A1I8BXG9</accession>
<dbReference type="GO" id="GO:0003735">
    <property type="term" value="F:structural constituent of ribosome"/>
    <property type="evidence" value="ECO:0007669"/>
    <property type="project" value="InterPro"/>
</dbReference>
<dbReference type="Proteomes" id="UP000095281">
    <property type="component" value="Unplaced"/>
</dbReference>
<evidence type="ECO:0000256" key="4">
    <source>
        <dbReference type="ARBA" id="ARBA00023274"/>
    </source>
</evidence>
<evidence type="ECO:0000256" key="1">
    <source>
        <dbReference type="ARBA" id="ARBA00003362"/>
    </source>
</evidence>
<feature type="region of interest" description="Disordered" evidence="7">
    <location>
        <begin position="63"/>
        <end position="114"/>
    </location>
</feature>
<evidence type="ECO:0000256" key="2">
    <source>
        <dbReference type="ARBA" id="ARBA00005436"/>
    </source>
</evidence>
<sequence>MKYVAAYMLASLGGNAQPTAKDLEKILGAGGLDVDMENANAVVKALEGKNLDEVIAAGEKKLSSVPSGAPAVASAAAPGAAAAAPAAEEKKEEKKKEEKKEESDDDDMGFGLFD</sequence>
<dbReference type="CDD" id="cd05833">
    <property type="entry name" value="Ribosomal_P2"/>
    <property type="match status" value="1"/>
</dbReference>
<keyword evidence="8" id="KW-1185">Reference proteome</keyword>
<dbReference type="FunFam" id="1.10.10.1410:FF:000002">
    <property type="entry name" value="60S acidic ribosomal protein P2"/>
    <property type="match status" value="1"/>
</dbReference>
<evidence type="ECO:0000313" key="9">
    <source>
        <dbReference type="WBParaSite" id="MhA1_Contig698.frz3.gene2"/>
    </source>
</evidence>
<keyword evidence="4" id="KW-0687">Ribonucleoprotein</keyword>
<dbReference type="OMA" id="DIMAQGI"/>
<organism evidence="8 9">
    <name type="scientific">Meloidogyne hapla</name>
    <name type="common">Root-knot nematode worm</name>
    <dbReference type="NCBI Taxonomy" id="6305"/>
    <lineage>
        <taxon>Eukaryota</taxon>
        <taxon>Metazoa</taxon>
        <taxon>Ecdysozoa</taxon>
        <taxon>Nematoda</taxon>
        <taxon>Chromadorea</taxon>
        <taxon>Rhabditida</taxon>
        <taxon>Tylenchina</taxon>
        <taxon>Tylenchomorpha</taxon>
        <taxon>Tylenchoidea</taxon>
        <taxon>Meloidogynidae</taxon>
        <taxon>Meloidogyninae</taxon>
        <taxon>Meloidogyne</taxon>
    </lineage>
</organism>
<evidence type="ECO:0000256" key="6">
    <source>
        <dbReference type="ARBA" id="ARBA00035443"/>
    </source>
</evidence>
<dbReference type="GO" id="GO:0002182">
    <property type="term" value="P:cytoplasmic translational elongation"/>
    <property type="evidence" value="ECO:0007669"/>
    <property type="project" value="InterPro"/>
</dbReference>
<keyword evidence="3" id="KW-0689">Ribosomal protein</keyword>
<name>A0A1I8BXG9_MELHA</name>
<evidence type="ECO:0000256" key="7">
    <source>
        <dbReference type="SAM" id="MobiDB-lite"/>
    </source>
</evidence>
<comment type="similarity">
    <text evidence="2">Belongs to the eukaryotic ribosomal protein P1/P2 family.</text>
</comment>
<dbReference type="InterPro" id="IPR027534">
    <property type="entry name" value="Ribosomal_P1/P2"/>
</dbReference>